<protein>
    <recommendedName>
        <fullName evidence="4">Serine/threonine-protein kinase</fullName>
    </recommendedName>
</protein>
<proteinExistence type="predicted"/>
<name>A0A8S9GGV3_BRACR</name>
<organism evidence="2 3">
    <name type="scientific">Brassica cretica</name>
    <name type="common">Mustard</name>
    <dbReference type="NCBI Taxonomy" id="69181"/>
    <lineage>
        <taxon>Eukaryota</taxon>
        <taxon>Viridiplantae</taxon>
        <taxon>Streptophyta</taxon>
        <taxon>Embryophyta</taxon>
        <taxon>Tracheophyta</taxon>
        <taxon>Spermatophyta</taxon>
        <taxon>Magnoliopsida</taxon>
        <taxon>eudicotyledons</taxon>
        <taxon>Gunneridae</taxon>
        <taxon>Pentapetalae</taxon>
        <taxon>rosids</taxon>
        <taxon>malvids</taxon>
        <taxon>Brassicales</taxon>
        <taxon>Brassicaceae</taxon>
        <taxon>Brassiceae</taxon>
        <taxon>Brassica</taxon>
    </lineage>
</organism>
<accession>A0A8S9GGV3</accession>
<evidence type="ECO:0008006" key="4">
    <source>
        <dbReference type="Google" id="ProtNLM"/>
    </source>
</evidence>
<feature type="compositionally biased region" description="Low complexity" evidence="1">
    <location>
        <begin position="1"/>
        <end position="18"/>
    </location>
</feature>
<evidence type="ECO:0000256" key="1">
    <source>
        <dbReference type="SAM" id="MobiDB-lite"/>
    </source>
</evidence>
<reference evidence="2" key="1">
    <citation type="submission" date="2019-12" db="EMBL/GenBank/DDBJ databases">
        <title>Genome sequencing and annotation of Brassica cretica.</title>
        <authorList>
            <person name="Studholme D.J."/>
            <person name="Sarris P.F."/>
        </authorList>
    </citation>
    <scope>NUCLEOTIDE SEQUENCE</scope>
    <source>
        <strain evidence="2">PFS-001/15</strain>
        <tissue evidence="2">Leaf</tissue>
    </source>
</reference>
<dbReference type="EMBL" id="QGKW02002005">
    <property type="protein sequence ID" value="KAF2543607.1"/>
    <property type="molecule type" value="Genomic_DNA"/>
</dbReference>
<feature type="region of interest" description="Disordered" evidence="1">
    <location>
        <begin position="1"/>
        <end position="21"/>
    </location>
</feature>
<dbReference type="Proteomes" id="UP000712281">
    <property type="component" value="Unassembled WGS sequence"/>
</dbReference>
<sequence length="145" mass="15974">MGCVLGRPGSPGSVVSSRIESNRKEVNNVSVTKTETIQTTSVVVASASTSEEVRNDEAVVKNHKEENGTKERKPRGERRRSSKPDPRRSNPPKNLLGEQVAAGWPPWLSEVCGEALNGWLPRKADSFEKIEKNRKNSVFVFCSLA</sequence>
<evidence type="ECO:0000313" key="2">
    <source>
        <dbReference type="EMBL" id="KAF2543607.1"/>
    </source>
</evidence>
<gene>
    <name evidence="2" type="ORF">F2Q68_00033193</name>
</gene>
<evidence type="ECO:0000313" key="3">
    <source>
        <dbReference type="Proteomes" id="UP000712281"/>
    </source>
</evidence>
<comment type="caution">
    <text evidence="2">The sequence shown here is derived from an EMBL/GenBank/DDBJ whole genome shotgun (WGS) entry which is preliminary data.</text>
</comment>
<dbReference type="AlphaFoldDB" id="A0A8S9GGV3"/>
<feature type="compositionally biased region" description="Basic and acidic residues" evidence="1">
    <location>
        <begin position="51"/>
        <end position="71"/>
    </location>
</feature>
<feature type="region of interest" description="Disordered" evidence="1">
    <location>
        <begin position="45"/>
        <end position="98"/>
    </location>
</feature>
<feature type="compositionally biased region" description="Basic residues" evidence="1">
    <location>
        <begin position="72"/>
        <end position="81"/>
    </location>
</feature>